<feature type="region of interest" description="Disordered" evidence="1">
    <location>
        <begin position="82"/>
        <end position="124"/>
    </location>
</feature>
<protein>
    <submittedName>
        <fullName evidence="2">Uncharacterized protein</fullName>
    </submittedName>
</protein>
<name>A0A6V8HHJ3_TALPI</name>
<proteinExistence type="predicted"/>
<evidence type="ECO:0000313" key="3">
    <source>
        <dbReference type="Proteomes" id="UP000053095"/>
    </source>
</evidence>
<organism evidence="2 3">
    <name type="scientific">Talaromyces pinophilus</name>
    <name type="common">Penicillium pinophilum</name>
    <dbReference type="NCBI Taxonomy" id="128442"/>
    <lineage>
        <taxon>Eukaryota</taxon>
        <taxon>Fungi</taxon>
        <taxon>Dikarya</taxon>
        <taxon>Ascomycota</taxon>
        <taxon>Pezizomycotina</taxon>
        <taxon>Eurotiomycetes</taxon>
        <taxon>Eurotiomycetidae</taxon>
        <taxon>Eurotiales</taxon>
        <taxon>Trichocomaceae</taxon>
        <taxon>Talaromyces</taxon>
        <taxon>Talaromyces sect. Talaromyces</taxon>
    </lineage>
</organism>
<dbReference type="Proteomes" id="UP000053095">
    <property type="component" value="Unassembled WGS sequence"/>
</dbReference>
<comment type="caution">
    <text evidence="2">The sequence shown here is derived from an EMBL/GenBank/DDBJ whole genome shotgun (WGS) entry which is preliminary data.</text>
</comment>
<dbReference type="AlphaFoldDB" id="A0A6V8HHJ3"/>
<dbReference type="EMBL" id="DF933838">
    <property type="protein sequence ID" value="GAM41301.1"/>
    <property type="molecule type" value="Genomic_DNA"/>
</dbReference>
<reference evidence="3" key="1">
    <citation type="journal article" date="2015" name="Genome Announc.">
        <title>Draft genome sequence of Talaromyces cellulolyticus strain Y-94, a source of lignocellulosic biomass-degrading enzymes.</title>
        <authorList>
            <person name="Fujii T."/>
            <person name="Koike H."/>
            <person name="Sawayama S."/>
            <person name="Yano S."/>
            <person name="Inoue H."/>
        </authorList>
    </citation>
    <scope>NUCLEOTIDE SEQUENCE [LARGE SCALE GENOMIC DNA]</scope>
    <source>
        <strain evidence="3">Y-94</strain>
    </source>
</reference>
<evidence type="ECO:0000313" key="2">
    <source>
        <dbReference type="EMBL" id="GAM41301.1"/>
    </source>
</evidence>
<sequence length="124" mass="14003">MLKPSLCCREARQVLPTGAKMPKYVKVLIDDACGFLKEFAREVKTHNALLWTAMNIGRFKLSPLRGLEVLLRLPVSLVLMSEEDEFDDEDGDEGSEDCFEDEEDDYSDTEGEGEGSDEDFSDEE</sequence>
<evidence type="ECO:0000256" key="1">
    <source>
        <dbReference type="SAM" id="MobiDB-lite"/>
    </source>
</evidence>
<gene>
    <name evidence="2" type="ORF">TCE0_042r14324</name>
</gene>
<keyword evidence="3" id="KW-1185">Reference proteome</keyword>
<accession>A0A6V8HHJ3</accession>